<dbReference type="RefSeq" id="WP_187298075.1">
    <property type="nucleotide sequence ID" value="NZ_CXSU01000005.1"/>
</dbReference>
<evidence type="ECO:0000313" key="1">
    <source>
        <dbReference type="EMBL" id="CTQ48498.1"/>
    </source>
</evidence>
<keyword evidence="2" id="KW-1185">Reference proteome</keyword>
<sequence length="46" mass="5128">MADKQSALGKAIDAVTDRLSELLDSLGPQPERIRIPVRNDDRRGPR</sequence>
<reference evidence="1 2" key="1">
    <citation type="submission" date="2015-07" db="EMBL/GenBank/DDBJ databases">
        <authorList>
            <person name="Noorani M."/>
        </authorList>
    </citation>
    <scope>NUCLEOTIDE SEQUENCE [LARGE SCALE GENOMIC DNA]</scope>
    <source>
        <strain evidence="1 2">CECT 7802</strain>
    </source>
</reference>
<proteinExistence type="predicted"/>
<organism evidence="1 2">
    <name type="scientific">Jannaschia donghaensis</name>
    <dbReference type="NCBI Taxonomy" id="420998"/>
    <lineage>
        <taxon>Bacteria</taxon>
        <taxon>Pseudomonadati</taxon>
        <taxon>Pseudomonadota</taxon>
        <taxon>Alphaproteobacteria</taxon>
        <taxon>Rhodobacterales</taxon>
        <taxon>Roseobacteraceae</taxon>
        <taxon>Jannaschia</taxon>
    </lineage>
</organism>
<name>A0A0M6YDU5_9RHOB</name>
<dbReference type="EMBL" id="CXSU01000005">
    <property type="protein sequence ID" value="CTQ48498.1"/>
    <property type="molecule type" value="Genomic_DNA"/>
</dbReference>
<accession>A0A0M6YDU5</accession>
<dbReference type="AlphaFoldDB" id="A0A0M6YDU5"/>
<evidence type="ECO:0000313" key="2">
    <source>
        <dbReference type="Proteomes" id="UP000049222"/>
    </source>
</evidence>
<protein>
    <submittedName>
        <fullName evidence="1">Uncharacterized protein</fullName>
    </submittedName>
</protein>
<dbReference type="Proteomes" id="UP000049222">
    <property type="component" value="Unassembled WGS sequence"/>
</dbReference>
<gene>
    <name evidence="1" type="ORF">JDO7802_00500</name>
</gene>